<protein>
    <submittedName>
        <fullName evidence="1">Uncharacterized protein</fullName>
    </submittedName>
</protein>
<dbReference type="EMBL" id="JAVFHQ010000011">
    <property type="protein sequence ID" value="KAK4547271.1"/>
    <property type="molecule type" value="Genomic_DNA"/>
</dbReference>
<comment type="caution">
    <text evidence="1">The sequence shown here is derived from an EMBL/GenBank/DDBJ whole genome shotgun (WGS) entry which is preliminary data.</text>
</comment>
<name>A0AAV9JPB4_9PEZI</name>
<keyword evidence="2" id="KW-1185">Reference proteome</keyword>
<dbReference type="PANTHER" id="PTHR35043">
    <property type="entry name" value="TRANSCRIPTION FACTOR DOMAIN-CONTAINING PROTEIN"/>
    <property type="match status" value="1"/>
</dbReference>
<evidence type="ECO:0000313" key="2">
    <source>
        <dbReference type="Proteomes" id="UP001324427"/>
    </source>
</evidence>
<reference evidence="1 2" key="1">
    <citation type="submission" date="2021-11" db="EMBL/GenBank/DDBJ databases">
        <title>Black yeast isolated from Biological Soil Crust.</title>
        <authorList>
            <person name="Kurbessoian T."/>
        </authorList>
    </citation>
    <scope>NUCLEOTIDE SEQUENCE [LARGE SCALE GENOMIC DNA]</scope>
    <source>
        <strain evidence="1 2">CCFEE 5522</strain>
    </source>
</reference>
<gene>
    <name evidence="1" type="ORF">LTR36_000926</name>
</gene>
<dbReference type="AlphaFoldDB" id="A0AAV9JPB4"/>
<organism evidence="1 2">
    <name type="scientific">Oleoguttula mirabilis</name>
    <dbReference type="NCBI Taxonomy" id="1507867"/>
    <lineage>
        <taxon>Eukaryota</taxon>
        <taxon>Fungi</taxon>
        <taxon>Dikarya</taxon>
        <taxon>Ascomycota</taxon>
        <taxon>Pezizomycotina</taxon>
        <taxon>Dothideomycetes</taxon>
        <taxon>Dothideomycetidae</taxon>
        <taxon>Mycosphaerellales</taxon>
        <taxon>Teratosphaeriaceae</taxon>
        <taxon>Oleoguttula</taxon>
    </lineage>
</organism>
<dbReference type="Proteomes" id="UP001324427">
    <property type="component" value="Unassembled WGS sequence"/>
</dbReference>
<sequence length="430" mass="48990">MPNSAMNNTFTSAITDSTTTVTGWQSSPNGRGTLDIIQSCVTTIFLCTYTALYLNVRPRFGAWSTFLYKLKWVLFTLFCPEVVAGLAIEQWRSARQSAQEFAKLREQRERSRDQARADHSDSLEALERLVCELQESPWTSKHAFLADMGGVQIDFPDFVPFPVNSHQLHWLVEGGHIDYPTIEEKTIRDKDKADIFARAITALQVVWFTIQCIARGIQHLGLTTHCILFWRDKPLNIGEPIVLVCPKPLAQILAETGHDLHREPWYGRTPLDFVESEPKFSYMEPFFIGLQLPLNMGCKKAPLRARFFSNTGVHPPHGLPLRDIALITIDLPVYCAIHLAARSFQFPTRIESLCWPGCYLGRLLLGADKPYIIQQAVAIPRWMPMSGTVPVLVIYYISRVYIIVEGFVNLRSQPATVFQDVDWWRFVPHP</sequence>
<evidence type="ECO:0000313" key="1">
    <source>
        <dbReference type="EMBL" id="KAK4547271.1"/>
    </source>
</evidence>
<accession>A0AAV9JPB4</accession>
<proteinExistence type="predicted"/>
<dbReference type="PANTHER" id="PTHR35043:SF7">
    <property type="entry name" value="TRANSCRIPTION FACTOR DOMAIN-CONTAINING PROTEIN"/>
    <property type="match status" value="1"/>
</dbReference>